<dbReference type="EMBL" id="SHKW01000001">
    <property type="protein sequence ID" value="RZU41743.1"/>
    <property type="molecule type" value="Genomic_DNA"/>
</dbReference>
<evidence type="ECO:0000313" key="1">
    <source>
        <dbReference type="EMBL" id="RZU41743.1"/>
    </source>
</evidence>
<evidence type="ECO:0000313" key="2">
    <source>
        <dbReference type="Proteomes" id="UP000292958"/>
    </source>
</evidence>
<dbReference type="PANTHER" id="PTHR41339">
    <property type="entry name" value="LIPL48"/>
    <property type="match status" value="1"/>
</dbReference>
<accession>A0A4Q7YX83</accession>
<proteinExistence type="predicted"/>
<organism evidence="1 2">
    <name type="scientific">Edaphobacter modestus</name>
    <dbReference type="NCBI Taxonomy" id="388466"/>
    <lineage>
        <taxon>Bacteria</taxon>
        <taxon>Pseudomonadati</taxon>
        <taxon>Acidobacteriota</taxon>
        <taxon>Terriglobia</taxon>
        <taxon>Terriglobales</taxon>
        <taxon>Acidobacteriaceae</taxon>
        <taxon>Edaphobacter</taxon>
    </lineage>
</organism>
<sequence length="367" mass="39121">MIELLASAVFAFLPVPPKKTPPPCHTLTQHQLSEAMTLSEPCYAVSGSVTVSGSITVEPGVHLVFGQGTTLYMENGGSLTAVGTAEKPIIFEGKDHTPGFWEGLNFQTNSSKNQLSYVTVADAGTKGGDSAAVVVSIGARLGIDHTTVRNAEGVGLTVLQRGILGKFEQNRFEATGTPLRVKAADLVMIDPATTFANNKKNYVLVYFNECEVEDEASWRALAVPYHFGCSARIGSHVTVEPGAKFEFEENDGLDVTENGSLTAEGTAEKPIVFTGADQTPGYWRGIYFESKSAKNVIRHASITYAGQSSQITGGVCVGVRANANVSASEIAYSADAGIRLLQNATINQDAETSNRLHDNKANVKRED</sequence>
<keyword evidence="2" id="KW-1185">Reference proteome</keyword>
<protein>
    <submittedName>
        <fullName evidence="1">Uncharacterized protein</fullName>
    </submittedName>
</protein>
<comment type="caution">
    <text evidence="1">The sequence shown here is derived from an EMBL/GenBank/DDBJ whole genome shotgun (WGS) entry which is preliminary data.</text>
</comment>
<dbReference type="AlphaFoldDB" id="A0A4Q7YX83"/>
<name>A0A4Q7YX83_9BACT</name>
<reference evidence="1 2" key="1">
    <citation type="submission" date="2019-02" db="EMBL/GenBank/DDBJ databases">
        <title>Genomic Encyclopedia of Archaeal and Bacterial Type Strains, Phase II (KMG-II): from individual species to whole genera.</title>
        <authorList>
            <person name="Goeker M."/>
        </authorList>
    </citation>
    <scope>NUCLEOTIDE SEQUENCE [LARGE SCALE GENOMIC DNA]</scope>
    <source>
        <strain evidence="1 2">DSM 18101</strain>
    </source>
</reference>
<gene>
    <name evidence="1" type="ORF">BDD14_3275</name>
</gene>
<dbReference type="PANTHER" id="PTHR41339:SF1">
    <property type="entry name" value="SECRETED PROTEIN"/>
    <property type="match status" value="1"/>
</dbReference>
<dbReference type="Proteomes" id="UP000292958">
    <property type="component" value="Unassembled WGS sequence"/>
</dbReference>